<feature type="signal peptide" evidence="2">
    <location>
        <begin position="1"/>
        <end position="19"/>
    </location>
</feature>
<comment type="caution">
    <text evidence="3">The sequence shown here is derived from an EMBL/GenBank/DDBJ whole genome shotgun (WGS) entry which is preliminary data.</text>
</comment>
<sequence length="468" mass="48751">MRALRGLVAIMPLAYLVNASPAGIAKVGQDPAVGAVKSHIADRQETTTPDGYFITSNGNSAQLITTPSDGTVATKGSTDGTEPVPISDPNLQSVAAHITESNPRVIDIAPSTTTAIEVAVATVGVTATETVAVGAIPPVDTSAEVAASEAVGSNEPIPLNINTNSSKSDYPLVAVLGGNDTTPYTGSNSSIIAVLGGEDADDEVDDVEPTGAVPILRNSSIPIIIGRHRKRQLATENMGDSDSITFQTHASEGFIQPQVVPVFRQVVDTTTTDTTTTSSSTTTESTSTTLTSGTTTTTTTSWTSVTGTTTSTSTTWESSATATPGVLTTWVTSSQTTCIPPETHTTAPLATVIPATCSDTTTLCTVTLAYVISMNPTTTSYYTTTYDSNTAATTATQTIFSDDPNGFHVYITTQDNSNGDATATYFFTTPQPTVISQQINLAEPTIPNEAVLYTSLVLFWSFMLILIF</sequence>
<keyword evidence="2" id="KW-0732">Signal</keyword>
<evidence type="ECO:0000313" key="3">
    <source>
        <dbReference type="EMBL" id="KAK6506551.1"/>
    </source>
</evidence>
<evidence type="ECO:0000256" key="1">
    <source>
        <dbReference type="SAM" id="MobiDB-lite"/>
    </source>
</evidence>
<feature type="region of interest" description="Disordered" evidence="1">
    <location>
        <begin position="271"/>
        <end position="318"/>
    </location>
</feature>
<evidence type="ECO:0000313" key="4">
    <source>
        <dbReference type="Proteomes" id="UP001307849"/>
    </source>
</evidence>
<protein>
    <submittedName>
        <fullName evidence="3">Uncharacterized protein</fullName>
    </submittedName>
</protein>
<name>A0AAN8RUS0_9PEZI</name>
<evidence type="ECO:0000256" key="2">
    <source>
        <dbReference type="SAM" id="SignalP"/>
    </source>
</evidence>
<keyword evidence="4" id="KW-1185">Reference proteome</keyword>
<gene>
    <name evidence="3" type="ORF">TWF506_011457</name>
</gene>
<accession>A0AAN8RUS0</accession>
<reference evidence="3 4" key="1">
    <citation type="submission" date="2019-10" db="EMBL/GenBank/DDBJ databases">
        <authorList>
            <person name="Palmer J.M."/>
        </authorList>
    </citation>
    <scope>NUCLEOTIDE SEQUENCE [LARGE SCALE GENOMIC DNA]</scope>
    <source>
        <strain evidence="3 4">TWF506</strain>
    </source>
</reference>
<organism evidence="3 4">
    <name type="scientific">Arthrobotrys conoides</name>
    <dbReference type="NCBI Taxonomy" id="74498"/>
    <lineage>
        <taxon>Eukaryota</taxon>
        <taxon>Fungi</taxon>
        <taxon>Dikarya</taxon>
        <taxon>Ascomycota</taxon>
        <taxon>Pezizomycotina</taxon>
        <taxon>Orbiliomycetes</taxon>
        <taxon>Orbiliales</taxon>
        <taxon>Orbiliaceae</taxon>
        <taxon>Arthrobotrys</taxon>
    </lineage>
</organism>
<feature type="chain" id="PRO_5042874551" evidence="2">
    <location>
        <begin position="20"/>
        <end position="468"/>
    </location>
</feature>
<dbReference type="Proteomes" id="UP001307849">
    <property type="component" value="Unassembled WGS sequence"/>
</dbReference>
<proteinExistence type="predicted"/>
<dbReference type="EMBL" id="JAVHJM010000009">
    <property type="protein sequence ID" value="KAK6506551.1"/>
    <property type="molecule type" value="Genomic_DNA"/>
</dbReference>
<dbReference type="AlphaFoldDB" id="A0AAN8RUS0"/>